<dbReference type="Gene3D" id="3.40.190.80">
    <property type="match status" value="1"/>
</dbReference>
<dbReference type="PRINTS" id="PR00378">
    <property type="entry name" value="LIIMPHPHTASE"/>
</dbReference>
<dbReference type="PROSITE" id="PS00629">
    <property type="entry name" value="IMP_1"/>
    <property type="match status" value="1"/>
</dbReference>
<dbReference type="PANTHER" id="PTHR20854:SF4">
    <property type="entry name" value="INOSITOL-1-MONOPHOSPHATASE-RELATED"/>
    <property type="match status" value="1"/>
</dbReference>
<evidence type="ECO:0000256" key="2">
    <source>
        <dbReference type="ARBA" id="ARBA00001946"/>
    </source>
</evidence>
<dbReference type="PRINTS" id="PR00377">
    <property type="entry name" value="IMPHPHTASES"/>
</dbReference>
<dbReference type="EnsemblMetazoa" id="SMAR003156-RA">
    <property type="protein sequence ID" value="SMAR003156-PA"/>
    <property type="gene ID" value="SMAR003156"/>
</dbReference>
<dbReference type="UniPathway" id="UPA00823">
    <property type="reaction ID" value="UER00788"/>
</dbReference>
<dbReference type="FunFam" id="3.30.540.10:FF:000004">
    <property type="entry name" value="Inositol-1-monophosphatase"/>
    <property type="match status" value="1"/>
</dbReference>
<dbReference type="InterPro" id="IPR033942">
    <property type="entry name" value="IMPase"/>
</dbReference>
<accession>T1IQ48</accession>
<feature type="binding site" evidence="8">
    <location>
        <position position="73"/>
    </location>
    <ligand>
        <name>Mg(2+)</name>
        <dbReference type="ChEBI" id="CHEBI:18420"/>
        <label>1</label>
        <note>catalytic</note>
    </ligand>
</feature>
<dbReference type="Proteomes" id="UP000014500">
    <property type="component" value="Unassembled WGS sequence"/>
</dbReference>
<dbReference type="HOGENOM" id="CLU_044118_1_0_1"/>
<dbReference type="GO" id="GO:0046854">
    <property type="term" value="P:phosphatidylinositol phosphate biosynthetic process"/>
    <property type="evidence" value="ECO:0007669"/>
    <property type="project" value="InterPro"/>
</dbReference>
<dbReference type="CDD" id="cd01639">
    <property type="entry name" value="IMPase"/>
    <property type="match status" value="1"/>
</dbReference>
<comment type="catalytic activity">
    <reaction evidence="1 9">
        <text>a myo-inositol phosphate + H2O = myo-inositol + phosphate</text>
        <dbReference type="Rhea" id="RHEA:24056"/>
        <dbReference type="ChEBI" id="CHEBI:15377"/>
        <dbReference type="ChEBI" id="CHEBI:17268"/>
        <dbReference type="ChEBI" id="CHEBI:43474"/>
        <dbReference type="ChEBI" id="CHEBI:84139"/>
        <dbReference type="EC" id="3.1.3.25"/>
    </reaction>
</comment>
<evidence type="ECO:0000313" key="11">
    <source>
        <dbReference type="Proteomes" id="UP000014500"/>
    </source>
</evidence>
<dbReference type="PANTHER" id="PTHR20854">
    <property type="entry name" value="INOSITOL MONOPHOSPHATASE"/>
    <property type="match status" value="1"/>
</dbReference>
<name>T1IQ48_STRMM</name>
<dbReference type="Pfam" id="PF00459">
    <property type="entry name" value="Inositol_P"/>
    <property type="match status" value="1"/>
</dbReference>
<dbReference type="EC" id="3.1.3.25" evidence="9"/>
<comment type="similarity">
    <text evidence="4 9">Belongs to the inositol monophosphatase superfamily.</text>
</comment>
<dbReference type="eggNOG" id="KOG2951">
    <property type="taxonomic scope" value="Eukaryota"/>
</dbReference>
<dbReference type="PhylomeDB" id="T1IQ48"/>
<protein>
    <recommendedName>
        <fullName evidence="9">Inositol-1-monophosphatase</fullName>
        <ecNumber evidence="9">3.1.3.25</ecNumber>
    </recommendedName>
</protein>
<reference evidence="10" key="2">
    <citation type="submission" date="2015-02" db="UniProtKB">
        <authorList>
            <consortium name="EnsemblMetazoa"/>
        </authorList>
    </citation>
    <scope>IDENTIFICATION</scope>
</reference>
<dbReference type="SUPFAM" id="SSF56655">
    <property type="entry name" value="Carbohydrate phosphatase"/>
    <property type="match status" value="1"/>
</dbReference>
<dbReference type="Gene3D" id="3.30.540.10">
    <property type="entry name" value="Fructose-1,6-Bisphosphatase, subunit A, domain 1"/>
    <property type="match status" value="1"/>
</dbReference>
<evidence type="ECO:0000256" key="9">
    <source>
        <dbReference type="RuleBase" id="RU364068"/>
    </source>
</evidence>
<feature type="binding site" evidence="8">
    <location>
        <position position="94"/>
    </location>
    <ligand>
        <name>Mg(2+)</name>
        <dbReference type="ChEBI" id="CHEBI:18420"/>
        <label>1</label>
        <note>catalytic</note>
    </ligand>
</feature>
<keyword evidence="6 9" id="KW-0378">Hydrolase</keyword>
<keyword evidence="11" id="KW-1185">Reference proteome</keyword>
<evidence type="ECO:0000256" key="3">
    <source>
        <dbReference type="ARBA" id="ARBA00005152"/>
    </source>
</evidence>
<comment type="cofactor">
    <cofactor evidence="2 8 9">
        <name>Mg(2+)</name>
        <dbReference type="ChEBI" id="CHEBI:18420"/>
    </cofactor>
</comment>
<dbReference type="STRING" id="126957.T1IQ48"/>
<evidence type="ECO:0000256" key="6">
    <source>
        <dbReference type="ARBA" id="ARBA00022801"/>
    </source>
</evidence>
<dbReference type="GO" id="GO:0008934">
    <property type="term" value="F:inositol monophosphate 1-phosphatase activity"/>
    <property type="evidence" value="ECO:0007669"/>
    <property type="project" value="InterPro"/>
</dbReference>
<dbReference type="AlphaFoldDB" id="T1IQ48"/>
<evidence type="ECO:0000256" key="1">
    <source>
        <dbReference type="ARBA" id="ARBA00001033"/>
    </source>
</evidence>
<keyword evidence="7 8" id="KW-0460">Magnesium</keyword>
<evidence type="ECO:0000256" key="8">
    <source>
        <dbReference type="PIRSR" id="PIRSR600760-2"/>
    </source>
</evidence>
<dbReference type="InterPro" id="IPR020552">
    <property type="entry name" value="Inositol_monoPase_Li-sen"/>
</dbReference>
<dbReference type="GO" id="GO:0006021">
    <property type="term" value="P:inositol biosynthetic process"/>
    <property type="evidence" value="ECO:0007669"/>
    <property type="project" value="UniProtKB-UniPathway"/>
</dbReference>
<evidence type="ECO:0000313" key="10">
    <source>
        <dbReference type="EnsemblMetazoa" id="SMAR003156-PA"/>
    </source>
</evidence>
<comment type="pathway">
    <text evidence="3 9">Polyol metabolism; myo-inositol biosynthesis; myo-inositol from D-glucose 6-phosphate: step 2/2.</text>
</comment>
<dbReference type="OMA" id="GEAPVWI"/>
<keyword evidence="5 8" id="KW-0479">Metal-binding</keyword>
<feature type="binding site" evidence="8">
    <location>
        <position position="97"/>
    </location>
    <ligand>
        <name>Mg(2+)</name>
        <dbReference type="ChEBI" id="CHEBI:18420"/>
        <label>1</label>
        <note>catalytic</note>
    </ligand>
</feature>
<sequence>MSNANVDLDLCFEIAVDLAIKSGERVYKVLCEKKTFKTKKNPIDLVTETDQEIEKFIFGELRKTFPTHRFIGEESTSLSGELNHLTDEPTWILDPVDGTMNFVHGLPYVAVSIALVINKQTEIGVIYAVGEQCLYTARKGKGAFRGTERLKVSKACDVSSSLVLTELMHMNCDGDENLVIKNVGNIFMNSRGVRVIGSAVMSALAVASGQAEAYFHYKLQCWDMAAIWLFITEAGGVIIDPNGSKFKLMENRMLCANSESLAHQISELLTDITFP</sequence>
<dbReference type="EMBL" id="AFFK01018203">
    <property type="status" value="NOT_ANNOTATED_CDS"/>
    <property type="molecule type" value="Genomic_DNA"/>
</dbReference>
<evidence type="ECO:0000256" key="4">
    <source>
        <dbReference type="ARBA" id="ARBA00009759"/>
    </source>
</evidence>
<evidence type="ECO:0000256" key="5">
    <source>
        <dbReference type="ARBA" id="ARBA00022723"/>
    </source>
</evidence>
<feature type="binding site" evidence="8">
    <location>
        <position position="223"/>
    </location>
    <ligand>
        <name>Mg(2+)</name>
        <dbReference type="ChEBI" id="CHEBI:18420"/>
        <label>1</label>
        <note>catalytic</note>
    </ligand>
</feature>
<proteinExistence type="inferred from homology"/>
<dbReference type="GO" id="GO:0007165">
    <property type="term" value="P:signal transduction"/>
    <property type="evidence" value="ECO:0007669"/>
    <property type="project" value="TreeGrafter"/>
</dbReference>
<organism evidence="10 11">
    <name type="scientific">Strigamia maritima</name>
    <name type="common">European centipede</name>
    <name type="synonym">Geophilus maritimus</name>
    <dbReference type="NCBI Taxonomy" id="126957"/>
    <lineage>
        <taxon>Eukaryota</taxon>
        <taxon>Metazoa</taxon>
        <taxon>Ecdysozoa</taxon>
        <taxon>Arthropoda</taxon>
        <taxon>Myriapoda</taxon>
        <taxon>Chilopoda</taxon>
        <taxon>Pleurostigmophora</taxon>
        <taxon>Geophilomorpha</taxon>
        <taxon>Linotaeniidae</taxon>
        <taxon>Strigamia</taxon>
    </lineage>
</organism>
<dbReference type="InterPro" id="IPR000760">
    <property type="entry name" value="Inositol_monophosphatase-like"/>
</dbReference>
<reference evidence="11" key="1">
    <citation type="submission" date="2011-05" db="EMBL/GenBank/DDBJ databases">
        <authorList>
            <person name="Richards S.R."/>
            <person name="Qu J."/>
            <person name="Jiang H."/>
            <person name="Jhangiani S.N."/>
            <person name="Agravi P."/>
            <person name="Goodspeed R."/>
            <person name="Gross S."/>
            <person name="Mandapat C."/>
            <person name="Jackson L."/>
            <person name="Mathew T."/>
            <person name="Pu L."/>
            <person name="Thornton R."/>
            <person name="Saada N."/>
            <person name="Wilczek-Boney K.B."/>
            <person name="Lee S."/>
            <person name="Kovar C."/>
            <person name="Wu Y."/>
            <person name="Scherer S.E."/>
            <person name="Worley K.C."/>
            <person name="Muzny D.M."/>
            <person name="Gibbs R."/>
        </authorList>
    </citation>
    <scope>NUCLEOTIDE SEQUENCE</scope>
    <source>
        <strain evidence="11">Brora</strain>
    </source>
</reference>
<evidence type="ECO:0000256" key="7">
    <source>
        <dbReference type="ARBA" id="ARBA00022842"/>
    </source>
</evidence>
<dbReference type="GO" id="GO:0046872">
    <property type="term" value="F:metal ion binding"/>
    <property type="evidence" value="ECO:0007669"/>
    <property type="project" value="UniProtKB-KW"/>
</dbReference>
<dbReference type="InterPro" id="IPR020583">
    <property type="entry name" value="Inositol_monoP_metal-BS"/>
</dbReference>